<feature type="compositionally biased region" description="Low complexity" evidence="1">
    <location>
        <begin position="116"/>
        <end position="136"/>
    </location>
</feature>
<reference evidence="3" key="1">
    <citation type="submission" date="2011-02" db="EMBL/GenBank/DDBJ databases">
        <title>The Genome Sequence of Capsaspora owczarzaki ATCC 30864.</title>
        <authorList>
            <person name="Russ C."/>
            <person name="Cuomo C."/>
            <person name="Burger G."/>
            <person name="Gray M.W."/>
            <person name="Holland P.W.H."/>
            <person name="King N."/>
            <person name="Lang F.B.F."/>
            <person name="Roger A.J."/>
            <person name="Ruiz-Trillo I."/>
            <person name="Young S.K."/>
            <person name="Zeng Q."/>
            <person name="Gargeya S."/>
            <person name="Alvarado L."/>
            <person name="Berlin A."/>
            <person name="Chapman S.B."/>
            <person name="Chen Z."/>
            <person name="Freedman E."/>
            <person name="Gellesch M."/>
            <person name="Goldberg J."/>
            <person name="Griggs A."/>
            <person name="Gujja S."/>
            <person name="Heilman E."/>
            <person name="Heiman D."/>
            <person name="Howarth C."/>
            <person name="Mehta T."/>
            <person name="Neiman D."/>
            <person name="Pearson M."/>
            <person name="Roberts A."/>
            <person name="Saif S."/>
            <person name="Shea T."/>
            <person name="Shenoy N."/>
            <person name="Sisk P."/>
            <person name="Stolte C."/>
            <person name="Sykes S."/>
            <person name="White J."/>
            <person name="Yandava C."/>
            <person name="Haas B."/>
            <person name="Nusbaum C."/>
            <person name="Birren B."/>
        </authorList>
    </citation>
    <scope>NUCLEOTIDE SEQUENCE</scope>
    <source>
        <strain evidence="3">ATCC 30864</strain>
    </source>
</reference>
<feature type="compositionally biased region" description="Low complexity" evidence="1">
    <location>
        <begin position="82"/>
        <end position="106"/>
    </location>
</feature>
<feature type="compositionally biased region" description="Polar residues" evidence="1">
    <location>
        <begin position="50"/>
        <end position="61"/>
    </location>
</feature>
<dbReference type="Proteomes" id="UP000008743">
    <property type="component" value="Unassembled WGS sequence"/>
</dbReference>
<evidence type="ECO:0000313" key="3">
    <source>
        <dbReference type="Proteomes" id="UP000008743"/>
    </source>
</evidence>
<feature type="compositionally biased region" description="Polar residues" evidence="1">
    <location>
        <begin position="228"/>
        <end position="237"/>
    </location>
</feature>
<feature type="compositionally biased region" description="Pro residues" evidence="1">
    <location>
        <begin position="37"/>
        <end position="46"/>
    </location>
</feature>
<dbReference type="InParanoid" id="A0A0D2WS07"/>
<feature type="compositionally biased region" description="Acidic residues" evidence="1">
    <location>
        <begin position="151"/>
        <end position="163"/>
    </location>
</feature>
<keyword evidence="3" id="KW-1185">Reference proteome</keyword>
<evidence type="ECO:0000313" key="2">
    <source>
        <dbReference type="EMBL" id="KJE94865.1"/>
    </source>
</evidence>
<proteinExistence type="predicted"/>
<feature type="compositionally biased region" description="Acidic residues" evidence="1">
    <location>
        <begin position="245"/>
        <end position="259"/>
    </location>
</feature>
<accession>A0A0D2WS07</accession>
<dbReference type="EMBL" id="KE346368">
    <property type="protein sequence ID" value="KJE94865.1"/>
    <property type="molecule type" value="Genomic_DNA"/>
</dbReference>
<dbReference type="RefSeq" id="XP_004346106.1">
    <property type="nucleotide sequence ID" value="XM_004346056.2"/>
</dbReference>
<gene>
    <name evidence="2" type="ORF">CAOG_005433</name>
</gene>
<sequence length="463" mass="50066">MDDDMPRRLQPEAIARRRALGTRQTTLRSNTITAPLPRAPPRPSPVPAIQHSQAMLRQARQSPIPAHLQPSPRSSGTGGVPSSGSSPAASAAAASSPLRSSSQTSANSAAHSRTPAATSSVGASASHSHAASVKSKQPSTHTPAVRRSQVESDDGGDDNDEDLPPALPPRTQGSSTFAKPLPVVKRPRLESPATGDPDQPSTSKPTQHSVSATASRSSRTEDTAASRQSAKSAPTTKGQKRPAPSDEDVASGESEDEPEDAPRRRQTASSQHSQRRSHSRVDAESADEDWNEPHKDTSQSGKLGYTTVHADRYLIYLRSPNETERSQASITYLDVSLHEIDKLLQHAINTYDRSSTQGLTAKAAIARFRDEFRSIMTDQIAVTEQCGQVRSLVRDGNISRNKRREQMLNLTSLRNEQEGLLADLKGRMEAESKRRDALDVSNILLRRLAEARSNLADHRTASL</sequence>
<evidence type="ECO:0008006" key="4">
    <source>
        <dbReference type="Google" id="ProtNLM"/>
    </source>
</evidence>
<feature type="region of interest" description="Disordered" evidence="1">
    <location>
        <begin position="16"/>
        <end position="303"/>
    </location>
</feature>
<evidence type="ECO:0000256" key="1">
    <source>
        <dbReference type="SAM" id="MobiDB-lite"/>
    </source>
</evidence>
<dbReference type="AlphaFoldDB" id="A0A0D2WS07"/>
<feature type="compositionally biased region" description="Polar residues" evidence="1">
    <location>
        <begin position="199"/>
        <end position="208"/>
    </location>
</feature>
<protein>
    <recommendedName>
        <fullName evidence="4">MLF1-interacting protein</fullName>
    </recommendedName>
</protein>
<organism evidence="2 3">
    <name type="scientific">Capsaspora owczarzaki (strain ATCC 30864)</name>
    <dbReference type="NCBI Taxonomy" id="595528"/>
    <lineage>
        <taxon>Eukaryota</taxon>
        <taxon>Filasterea</taxon>
        <taxon>Capsaspora</taxon>
    </lineage>
</organism>
<name>A0A0D2WS07_CAPO3</name>
<feature type="compositionally biased region" description="Polar residues" evidence="1">
    <location>
        <begin position="22"/>
        <end position="33"/>
    </location>
</feature>